<evidence type="ECO:0000259" key="3">
    <source>
        <dbReference type="PROSITE" id="PS50222"/>
    </source>
</evidence>
<dbReference type="InterPro" id="IPR002048">
    <property type="entry name" value="EF_hand_dom"/>
</dbReference>
<keyword evidence="5" id="KW-1185">Reference proteome</keyword>
<sequence>MTAAAARMVFALAVLVLAPAVSAQRVWTSPAPAPAAPTTMPLPGPPAAPGVTPRGTGDYLSRMDADRDGKVALVEYQDWLSYAFDGMDRNRDGTLTPDEQPGGRGQTLTREAHRTRLAERFRRQDIDRSGFLDAKELAAPPQGR</sequence>
<dbReference type="Gene3D" id="1.10.238.10">
    <property type="entry name" value="EF-hand"/>
    <property type="match status" value="1"/>
</dbReference>
<dbReference type="SUPFAM" id="SSF47473">
    <property type="entry name" value="EF-hand"/>
    <property type="match status" value="1"/>
</dbReference>
<dbReference type="Pfam" id="PF13202">
    <property type="entry name" value="EF-hand_5"/>
    <property type="match status" value="2"/>
</dbReference>
<dbReference type="PROSITE" id="PS50222">
    <property type="entry name" value="EF_HAND_2"/>
    <property type="match status" value="1"/>
</dbReference>
<feature type="compositionally biased region" description="Basic and acidic residues" evidence="1">
    <location>
        <begin position="110"/>
        <end position="136"/>
    </location>
</feature>
<evidence type="ECO:0000256" key="2">
    <source>
        <dbReference type="SAM" id="SignalP"/>
    </source>
</evidence>
<name>A0ABP9B2X1_9GAMM</name>
<dbReference type="EMBL" id="BAABJE010000005">
    <property type="protein sequence ID" value="GAA4788512.1"/>
    <property type="molecule type" value="Genomic_DNA"/>
</dbReference>
<comment type="caution">
    <text evidence="4">The sequence shown here is derived from an EMBL/GenBank/DDBJ whole genome shotgun (WGS) entry which is preliminary data.</text>
</comment>
<dbReference type="PROSITE" id="PS00018">
    <property type="entry name" value="EF_HAND_1"/>
    <property type="match status" value="2"/>
</dbReference>
<feature type="compositionally biased region" description="Pro residues" evidence="1">
    <location>
        <begin position="31"/>
        <end position="48"/>
    </location>
</feature>
<evidence type="ECO:0000313" key="5">
    <source>
        <dbReference type="Proteomes" id="UP001499959"/>
    </source>
</evidence>
<accession>A0ABP9B2X1</accession>
<protein>
    <recommendedName>
        <fullName evidence="3">EF-hand domain-containing protein</fullName>
    </recommendedName>
</protein>
<reference evidence="5" key="1">
    <citation type="journal article" date="2019" name="Int. J. Syst. Evol. Microbiol.">
        <title>The Global Catalogue of Microorganisms (GCM) 10K type strain sequencing project: providing services to taxonomists for standard genome sequencing and annotation.</title>
        <authorList>
            <consortium name="The Broad Institute Genomics Platform"/>
            <consortium name="The Broad Institute Genome Sequencing Center for Infectious Disease"/>
            <person name="Wu L."/>
            <person name="Ma J."/>
        </authorList>
    </citation>
    <scope>NUCLEOTIDE SEQUENCE [LARGE SCALE GENOMIC DNA]</scope>
    <source>
        <strain evidence="5">JCM 18204</strain>
    </source>
</reference>
<feature type="domain" description="EF-hand" evidence="3">
    <location>
        <begin position="112"/>
        <end position="144"/>
    </location>
</feature>
<dbReference type="Proteomes" id="UP001499959">
    <property type="component" value="Unassembled WGS sequence"/>
</dbReference>
<feature type="signal peptide" evidence="2">
    <location>
        <begin position="1"/>
        <end position="23"/>
    </location>
</feature>
<dbReference type="RefSeq" id="WP_345302405.1">
    <property type="nucleotide sequence ID" value="NZ_BAABJE010000005.1"/>
</dbReference>
<feature type="chain" id="PRO_5046535428" description="EF-hand domain-containing protein" evidence="2">
    <location>
        <begin position="24"/>
        <end position="144"/>
    </location>
</feature>
<feature type="region of interest" description="Disordered" evidence="1">
    <location>
        <begin position="31"/>
        <end position="57"/>
    </location>
</feature>
<dbReference type="InterPro" id="IPR011992">
    <property type="entry name" value="EF-hand-dom_pair"/>
</dbReference>
<organism evidence="4 5">
    <name type="scientific">Lysobacter hankyongensis</name>
    <dbReference type="NCBI Taxonomy" id="1176535"/>
    <lineage>
        <taxon>Bacteria</taxon>
        <taxon>Pseudomonadati</taxon>
        <taxon>Pseudomonadota</taxon>
        <taxon>Gammaproteobacteria</taxon>
        <taxon>Lysobacterales</taxon>
        <taxon>Lysobacteraceae</taxon>
        <taxon>Lysobacter</taxon>
    </lineage>
</organism>
<feature type="region of interest" description="Disordered" evidence="1">
    <location>
        <begin position="87"/>
        <end position="144"/>
    </location>
</feature>
<evidence type="ECO:0000256" key="1">
    <source>
        <dbReference type="SAM" id="MobiDB-lite"/>
    </source>
</evidence>
<gene>
    <name evidence="4" type="ORF">GCM10023307_11980</name>
</gene>
<dbReference type="InterPro" id="IPR018247">
    <property type="entry name" value="EF_Hand_1_Ca_BS"/>
</dbReference>
<evidence type="ECO:0000313" key="4">
    <source>
        <dbReference type="EMBL" id="GAA4788512.1"/>
    </source>
</evidence>
<proteinExistence type="predicted"/>
<keyword evidence="2" id="KW-0732">Signal</keyword>